<dbReference type="NCBIfam" id="TIGR03975">
    <property type="entry name" value="rSAM_ocin_1"/>
    <property type="match status" value="1"/>
</dbReference>
<evidence type="ECO:0000256" key="1">
    <source>
        <dbReference type="ARBA" id="ARBA00001966"/>
    </source>
</evidence>
<dbReference type="GO" id="GO:0003824">
    <property type="term" value="F:catalytic activity"/>
    <property type="evidence" value="ECO:0007669"/>
    <property type="project" value="InterPro"/>
</dbReference>
<protein>
    <submittedName>
        <fullName evidence="8">Ribosomal peptide maturation radical SAM protein 1</fullName>
    </submittedName>
</protein>
<evidence type="ECO:0000256" key="5">
    <source>
        <dbReference type="ARBA" id="ARBA00023014"/>
    </source>
</evidence>
<dbReference type="SFLD" id="SFLDF00324">
    <property type="entry name" value="bacteriocin_maturation"/>
    <property type="match status" value="1"/>
</dbReference>
<dbReference type="EMBL" id="LT629758">
    <property type="protein sequence ID" value="SDT74700.1"/>
    <property type="molecule type" value="Genomic_DNA"/>
</dbReference>
<comment type="cofactor">
    <cofactor evidence="1">
        <name>[4Fe-4S] cluster</name>
        <dbReference type="ChEBI" id="CHEBI:49883"/>
    </cofactor>
</comment>
<dbReference type="SFLD" id="SFLDS00029">
    <property type="entry name" value="Radical_SAM"/>
    <property type="match status" value="1"/>
</dbReference>
<dbReference type="InterPro" id="IPR023984">
    <property type="entry name" value="rSAM_ocin_1"/>
</dbReference>
<dbReference type="InterPro" id="IPR023404">
    <property type="entry name" value="rSAM_horseshoe"/>
</dbReference>
<dbReference type="Pfam" id="PF04055">
    <property type="entry name" value="Radical_SAM"/>
    <property type="match status" value="1"/>
</dbReference>
<evidence type="ECO:0000259" key="7">
    <source>
        <dbReference type="PROSITE" id="PS51332"/>
    </source>
</evidence>
<dbReference type="InterPro" id="IPR006158">
    <property type="entry name" value="Cobalamin-bd"/>
</dbReference>
<keyword evidence="4" id="KW-0408">Iron</keyword>
<proteinExistence type="predicted"/>
<sequence>MRIVLVNMPWASIDVPSLALGILTTSARRHFPDAEVEVIHANLDYVDWVVDRTEFSVNDYHYYSLFTYFAGCGDWVFSAALHDDPEWRVAEFIERVSDQMSDHERDLTVGLHRLAPAFISELAERIVAARPDVVGFTSTFQQNTAALAAARYVKRLDPSIATIFGGANCDGAQGAAMHRNFPAVDFVVRGEGEAAFPQVLSALARQPGDDTDPFAAVEGLCWRDATGRSVANPMSSRPLPPAGIVAPDYAGYFERLASSRAQSWVEPKLVVEGARGCWWGEKHHCTFCGLNGSFMQFRSKEATQFHDEIVALAERHQVLDMFVVDNIMDMGYVQTLLPRLAESDYDLRLQYEIKSNMRGAQVQALADAGLVSVQPGIESLNGRVLKIMDKGVTGCLNVRMLRDAETSGITVAWNYLYGFPGESDDDYLSVIAQMPALHHLAPADGASRIAIERFSPYFNRPELGFADPRPAAQYRMNYDLPESELMDLAYIFDVAPQGIGGRTETLLAEAVAEWQYEYARSRLTHHDLGDEIVLISRRRHFDWRVHRLTTPLELALFRLLDQPHSPAAAARRLDTAPETVDALMDQWRLLGIVFTDGSQFVHVAPVAMNQHLLRIDHLHPERNDGEPTEPTGRSDALTAV</sequence>
<dbReference type="InterPro" id="IPR051198">
    <property type="entry name" value="BchE-like"/>
</dbReference>
<dbReference type="PANTHER" id="PTHR43409">
    <property type="entry name" value="ANAEROBIC MAGNESIUM-PROTOPORPHYRIN IX MONOMETHYL ESTER CYCLASE-RELATED"/>
    <property type="match status" value="1"/>
</dbReference>
<dbReference type="GO" id="GO:0051536">
    <property type="term" value="F:iron-sulfur cluster binding"/>
    <property type="evidence" value="ECO:0007669"/>
    <property type="project" value="UniProtKB-KW"/>
</dbReference>
<dbReference type="Gene3D" id="3.40.50.280">
    <property type="entry name" value="Cobalamin-binding domain"/>
    <property type="match status" value="1"/>
</dbReference>
<dbReference type="STRING" id="113562.SAMN04489716_7067"/>
<dbReference type="PANTHER" id="PTHR43409:SF7">
    <property type="entry name" value="BLL1977 PROTEIN"/>
    <property type="match status" value="1"/>
</dbReference>
<evidence type="ECO:0000313" key="8">
    <source>
        <dbReference type="EMBL" id="SDT74700.1"/>
    </source>
</evidence>
<dbReference type="SUPFAM" id="SSF102114">
    <property type="entry name" value="Radical SAM enzymes"/>
    <property type="match status" value="1"/>
</dbReference>
<reference evidence="8 9" key="1">
    <citation type="submission" date="2016-10" db="EMBL/GenBank/DDBJ databases">
        <authorList>
            <person name="de Groot N.N."/>
        </authorList>
    </citation>
    <scope>NUCLEOTIDE SEQUENCE [LARGE SCALE GENOMIC DNA]</scope>
    <source>
        <strain evidence="8 9">DSM 43941</strain>
    </source>
</reference>
<evidence type="ECO:0000256" key="3">
    <source>
        <dbReference type="ARBA" id="ARBA00022723"/>
    </source>
</evidence>
<dbReference type="GO" id="GO:0005829">
    <property type="term" value="C:cytosol"/>
    <property type="evidence" value="ECO:0007669"/>
    <property type="project" value="TreeGrafter"/>
</dbReference>
<dbReference type="SMART" id="SM00729">
    <property type="entry name" value="Elp3"/>
    <property type="match status" value="1"/>
</dbReference>
<evidence type="ECO:0000256" key="6">
    <source>
        <dbReference type="SAM" id="MobiDB-lite"/>
    </source>
</evidence>
<evidence type="ECO:0000256" key="2">
    <source>
        <dbReference type="ARBA" id="ARBA00022691"/>
    </source>
</evidence>
<accession>A0A1H2CVX9</accession>
<keyword evidence="2" id="KW-0949">S-adenosyl-L-methionine</keyword>
<keyword evidence="9" id="KW-1185">Reference proteome</keyword>
<dbReference type="Proteomes" id="UP000198688">
    <property type="component" value="Chromosome I"/>
</dbReference>
<keyword evidence="5" id="KW-0411">Iron-sulfur</keyword>
<evidence type="ECO:0000256" key="4">
    <source>
        <dbReference type="ARBA" id="ARBA00023004"/>
    </source>
</evidence>
<dbReference type="OrthoDB" id="9801424at2"/>
<dbReference type="InterPro" id="IPR058240">
    <property type="entry name" value="rSAM_sf"/>
</dbReference>
<dbReference type="Pfam" id="PF02310">
    <property type="entry name" value="B12-binding"/>
    <property type="match status" value="1"/>
</dbReference>
<dbReference type="Gene3D" id="3.80.30.20">
    <property type="entry name" value="tm_1862 like domain"/>
    <property type="match status" value="1"/>
</dbReference>
<name>A0A1H2CVX9_9ACTN</name>
<feature type="domain" description="B12-binding" evidence="7">
    <location>
        <begin position="73"/>
        <end position="210"/>
    </location>
</feature>
<dbReference type="RefSeq" id="WP_092551106.1">
    <property type="nucleotide sequence ID" value="NZ_BOMJ01000057.1"/>
</dbReference>
<dbReference type="SFLD" id="SFLDG01082">
    <property type="entry name" value="B12-binding_domain_containing"/>
    <property type="match status" value="1"/>
</dbReference>
<keyword evidence="3" id="KW-0479">Metal-binding</keyword>
<gene>
    <name evidence="8" type="ORF">SAMN04489716_7067</name>
</gene>
<evidence type="ECO:0000313" key="9">
    <source>
        <dbReference type="Proteomes" id="UP000198688"/>
    </source>
</evidence>
<dbReference type="AlphaFoldDB" id="A0A1H2CVX9"/>
<dbReference type="InterPro" id="IPR006638">
    <property type="entry name" value="Elp3/MiaA/NifB-like_rSAM"/>
</dbReference>
<dbReference type="PROSITE" id="PS51332">
    <property type="entry name" value="B12_BINDING"/>
    <property type="match status" value="1"/>
</dbReference>
<dbReference type="GO" id="GO:0031419">
    <property type="term" value="F:cobalamin binding"/>
    <property type="evidence" value="ECO:0007669"/>
    <property type="project" value="InterPro"/>
</dbReference>
<dbReference type="InterPro" id="IPR007197">
    <property type="entry name" value="rSAM"/>
</dbReference>
<feature type="region of interest" description="Disordered" evidence="6">
    <location>
        <begin position="619"/>
        <end position="640"/>
    </location>
</feature>
<dbReference type="GO" id="GO:0046872">
    <property type="term" value="F:metal ion binding"/>
    <property type="evidence" value="ECO:0007669"/>
    <property type="project" value="UniProtKB-KW"/>
</dbReference>
<organism evidence="8 9">
    <name type="scientific">Actinoplanes derwentensis</name>
    <dbReference type="NCBI Taxonomy" id="113562"/>
    <lineage>
        <taxon>Bacteria</taxon>
        <taxon>Bacillati</taxon>
        <taxon>Actinomycetota</taxon>
        <taxon>Actinomycetes</taxon>
        <taxon>Micromonosporales</taxon>
        <taxon>Micromonosporaceae</taxon>
        <taxon>Actinoplanes</taxon>
    </lineage>
</organism>